<evidence type="ECO:0000256" key="1">
    <source>
        <dbReference type="SAM" id="Phobius"/>
    </source>
</evidence>
<feature type="transmembrane region" description="Helical" evidence="1">
    <location>
        <begin position="111"/>
        <end position="130"/>
    </location>
</feature>
<name>A0ABU0CUM0_9BACI</name>
<accession>A0ABU0CUM0</accession>
<comment type="caution">
    <text evidence="2">The sequence shown here is derived from an EMBL/GenBank/DDBJ whole genome shotgun (WGS) entry which is preliminary data.</text>
</comment>
<evidence type="ECO:0000313" key="2">
    <source>
        <dbReference type="EMBL" id="MDQ0340116.1"/>
    </source>
</evidence>
<keyword evidence="3" id="KW-1185">Reference proteome</keyword>
<keyword evidence="1" id="KW-0472">Membrane</keyword>
<sequence>MRYQFFLIGLTAVFVLFLQTTTVYAHKLLIEPVSPGKIKVVYEDGSFSTRTMVQVFDTERNEIESGHLDSEGYFYYDEERANLIVADDGIGHRTEWTVGEEVIVKSDPHRWLTVGMVVVVFVVVAAYFSYRTKKKRNM</sequence>
<dbReference type="Proteomes" id="UP001232445">
    <property type="component" value="Unassembled WGS sequence"/>
</dbReference>
<organism evidence="2 3">
    <name type="scientific">Caldalkalibacillus uzonensis</name>
    <dbReference type="NCBI Taxonomy" id="353224"/>
    <lineage>
        <taxon>Bacteria</taxon>
        <taxon>Bacillati</taxon>
        <taxon>Bacillota</taxon>
        <taxon>Bacilli</taxon>
        <taxon>Bacillales</taxon>
        <taxon>Bacillaceae</taxon>
        <taxon>Caldalkalibacillus</taxon>
    </lineage>
</organism>
<keyword evidence="1" id="KW-1133">Transmembrane helix</keyword>
<dbReference type="RefSeq" id="WP_307341169.1">
    <property type="nucleotide sequence ID" value="NZ_JAUSUQ010000011.1"/>
</dbReference>
<reference evidence="2 3" key="1">
    <citation type="submission" date="2023-07" db="EMBL/GenBank/DDBJ databases">
        <title>Genomic Encyclopedia of Type Strains, Phase IV (KMG-IV): sequencing the most valuable type-strain genomes for metagenomic binning, comparative biology and taxonomic classification.</title>
        <authorList>
            <person name="Goeker M."/>
        </authorList>
    </citation>
    <scope>NUCLEOTIDE SEQUENCE [LARGE SCALE GENOMIC DNA]</scope>
    <source>
        <strain evidence="2 3">DSM 17740</strain>
    </source>
</reference>
<dbReference type="EMBL" id="JAUSUQ010000011">
    <property type="protein sequence ID" value="MDQ0340116.1"/>
    <property type="molecule type" value="Genomic_DNA"/>
</dbReference>
<keyword evidence="1" id="KW-0812">Transmembrane</keyword>
<gene>
    <name evidence="2" type="ORF">J2S00_002911</name>
</gene>
<protein>
    <submittedName>
        <fullName evidence="2">Uncharacterized protein</fullName>
    </submittedName>
</protein>
<evidence type="ECO:0000313" key="3">
    <source>
        <dbReference type="Proteomes" id="UP001232445"/>
    </source>
</evidence>
<proteinExistence type="predicted"/>